<proteinExistence type="predicted"/>
<organism evidence="1 2">
    <name type="scientific">Prevotella corporis</name>
    <dbReference type="NCBI Taxonomy" id="28128"/>
    <lineage>
        <taxon>Bacteria</taxon>
        <taxon>Pseudomonadati</taxon>
        <taxon>Bacteroidota</taxon>
        <taxon>Bacteroidia</taxon>
        <taxon>Bacteroidales</taxon>
        <taxon>Prevotellaceae</taxon>
        <taxon>Prevotella</taxon>
    </lineage>
</organism>
<dbReference type="AlphaFoldDB" id="A0A133PRR9"/>
<dbReference type="EMBL" id="LRQG01000275">
    <property type="protein sequence ID" value="KXA31502.1"/>
    <property type="molecule type" value="Genomic_DNA"/>
</dbReference>
<name>A0A133PRR9_9BACT</name>
<evidence type="ECO:0000313" key="2">
    <source>
        <dbReference type="Proteomes" id="UP000070533"/>
    </source>
</evidence>
<dbReference type="Proteomes" id="UP000070533">
    <property type="component" value="Unassembled WGS sequence"/>
</dbReference>
<sequence length="214" mass="24988">LELPSPFFSIDPDILKNIANAFDKIVLLKKNVIGNDAKIKELEQNIFNEFIKHFSLSDREVALIEDTMLFDLGLFRDGHNSIGFRRTQLSENRTYAETLYNDINSFLLSSDIKASATIYDVQLNDPLNLVILHFGKEVKEIEIKNITELRKQLQEINKYTVQKKMHSIYVQKYLKYYDKDTVYLIKPNQKRFWTRTQAMEDASSLIADIINMAK</sequence>
<keyword evidence="2" id="KW-1185">Reference proteome</keyword>
<reference evidence="2" key="1">
    <citation type="submission" date="2016-01" db="EMBL/GenBank/DDBJ databases">
        <authorList>
            <person name="Mitreva M."/>
            <person name="Pepin K.H."/>
            <person name="Mihindukulasuriya K.A."/>
            <person name="Fulton R."/>
            <person name="Fronick C."/>
            <person name="O'Laughlin M."/>
            <person name="Miner T."/>
            <person name="Herter B."/>
            <person name="Rosa B.A."/>
            <person name="Cordes M."/>
            <person name="Tomlinson C."/>
            <person name="Wollam A."/>
            <person name="Palsikar V.B."/>
            <person name="Mardis E.R."/>
            <person name="Wilson R.K."/>
        </authorList>
    </citation>
    <scope>NUCLEOTIDE SEQUENCE [LARGE SCALE GENOMIC DNA]</scope>
    <source>
        <strain evidence="2">MJR7716</strain>
    </source>
</reference>
<dbReference type="PATRIC" id="fig|28128.5.peg.2992"/>
<gene>
    <name evidence="1" type="ORF">HMPREF3226_02901</name>
</gene>
<feature type="non-terminal residue" evidence="1">
    <location>
        <position position="1"/>
    </location>
</feature>
<evidence type="ECO:0000313" key="1">
    <source>
        <dbReference type="EMBL" id="KXA31502.1"/>
    </source>
</evidence>
<accession>A0A133PRR9</accession>
<comment type="caution">
    <text evidence="1">The sequence shown here is derived from an EMBL/GenBank/DDBJ whole genome shotgun (WGS) entry which is preliminary data.</text>
</comment>
<dbReference type="STRING" id="28128.HMPREF3226_02901"/>
<protein>
    <submittedName>
        <fullName evidence="1">Uncharacterized protein</fullName>
    </submittedName>
</protein>
<dbReference type="REBASE" id="169997">
    <property type="entry name" value="Pco7716ORF2901P"/>
</dbReference>